<feature type="compositionally biased region" description="Acidic residues" evidence="1">
    <location>
        <begin position="51"/>
        <end position="61"/>
    </location>
</feature>
<dbReference type="Proteomes" id="UP000314294">
    <property type="component" value="Unassembled WGS sequence"/>
</dbReference>
<proteinExistence type="predicted"/>
<evidence type="ECO:0000256" key="1">
    <source>
        <dbReference type="SAM" id="MobiDB-lite"/>
    </source>
</evidence>
<name>A0A4Z2EVS0_9TELE</name>
<accession>A0A4Z2EVS0</accession>
<feature type="region of interest" description="Disordered" evidence="1">
    <location>
        <begin position="49"/>
        <end position="68"/>
    </location>
</feature>
<sequence>MKDDEEEQERRQPTHMGLHLLLVMCWMEEPDRSASPPGRCRSVSHLLSLREEEEEEEEEEEFRLGGCE</sequence>
<reference evidence="2 3" key="1">
    <citation type="submission" date="2019-03" db="EMBL/GenBank/DDBJ databases">
        <title>First draft genome of Liparis tanakae, snailfish: a comprehensive survey of snailfish specific genes.</title>
        <authorList>
            <person name="Kim W."/>
            <person name="Song I."/>
            <person name="Jeong J.-H."/>
            <person name="Kim D."/>
            <person name="Kim S."/>
            <person name="Ryu S."/>
            <person name="Song J.Y."/>
            <person name="Lee S.K."/>
        </authorList>
    </citation>
    <scope>NUCLEOTIDE SEQUENCE [LARGE SCALE GENOMIC DNA]</scope>
    <source>
        <tissue evidence="2">Muscle</tissue>
    </source>
</reference>
<dbReference type="EMBL" id="SRLO01002375">
    <property type="protein sequence ID" value="TNN33056.1"/>
    <property type="molecule type" value="Genomic_DNA"/>
</dbReference>
<comment type="caution">
    <text evidence="2">The sequence shown here is derived from an EMBL/GenBank/DDBJ whole genome shotgun (WGS) entry which is preliminary data.</text>
</comment>
<organism evidence="2 3">
    <name type="scientific">Liparis tanakae</name>
    <name type="common">Tanaka's snailfish</name>
    <dbReference type="NCBI Taxonomy" id="230148"/>
    <lineage>
        <taxon>Eukaryota</taxon>
        <taxon>Metazoa</taxon>
        <taxon>Chordata</taxon>
        <taxon>Craniata</taxon>
        <taxon>Vertebrata</taxon>
        <taxon>Euteleostomi</taxon>
        <taxon>Actinopterygii</taxon>
        <taxon>Neopterygii</taxon>
        <taxon>Teleostei</taxon>
        <taxon>Neoteleostei</taxon>
        <taxon>Acanthomorphata</taxon>
        <taxon>Eupercaria</taxon>
        <taxon>Perciformes</taxon>
        <taxon>Cottioidei</taxon>
        <taxon>Cottales</taxon>
        <taxon>Liparidae</taxon>
        <taxon>Liparis</taxon>
    </lineage>
</organism>
<evidence type="ECO:0000313" key="2">
    <source>
        <dbReference type="EMBL" id="TNN33056.1"/>
    </source>
</evidence>
<keyword evidence="3" id="KW-1185">Reference proteome</keyword>
<protein>
    <submittedName>
        <fullName evidence="2">Uncharacterized protein</fullName>
    </submittedName>
</protein>
<evidence type="ECO:0000313" key="3">
    <source>
        <dbReference type="Proteomes" id="UP000314294"/>
    </source>
</evidence>
<gene>
    <name evidence="2" type="ORF">EYF80_056782</name>
</gene>
<dbReference type="AlphaFoldDB" id="A0A4Z2EVS0"/>